<keyword evidence="10 11" id="KW-0676">Redox-active center</keyword>
<dbReference type="GeneID" id="112275022"/>
<dbReference type="InterPro" id="IPR017937">
    <property type="entry name" value="Thioredoxin_CS"/>
</dbReference>
<feature type="compositionally biased region" description="Acidic residues" evidence="14">
    <location>
        <begin position="49"/>
        <end position="64"/>
    </location>
</feature>
<evidence type="ECO:0000256" key="7">
    <source>
        <dbReference type="ARBA" id="ARBA00023157"/>
    </source>
</evidence>
<dbReference type="InterPro" id="IPR013766">
    <property type="entry name" value="Thioredoxin_domain"/>
</dbReference>
<dbReference type="Proteomes" id="UP000006727">
    <property type="component" value="Chromosome 22"/>
</dbReference>
<evidence type="ECO:0000256" key="6">
    <source>
        <dbReference type="ARBA" id="ARBA00022824"/>
    </source>
</evidence>
<dbReference type="EnsemblPlants" id="Pp3c22_11700V3.1">
    <property type="protein sequence ID" value="Pp3c22_11700V3.1"/>
    <property type="gene ID" value="Pp3c22_11700"/>
</dbReference>
<dbReference type="PANTHER" id="PTHR18929:SF246">
    <property type="entry name" value="PROTEIN DISULFIDE ISOMERASE-LIKE 1-4"/>
    <property type="match status" value="1"/>
</dbReference>
<dbReference type="PROSITE" id="PS51352">
    <property type="entry name" value="THIOREDOXIN_2"/>
    <property type="match status" value="2"/>
</dbReference>
<keyword evidence="5" id="KW-0677">Repeat</keyword>
<dbReference type="FunFam" id="3.40.30.10:FF:000023">
    <property type="entry name" value="Protein disulfide-isomerase"/>
    <property type="match status" value="1"/>
</dbReference>
<protein>
    <recommendedName>
        <fullName evidence="13">Protein disulfide-isomerase</fullName>
        <ecNumber evidence="13">5.3.4.1</ecNumber>
    </recommendedName>
</protein>
<dbReference type="GO" id="GO:0003756">
    <property type="term" value="F:protein disulfide isomerase activity"/>
    <property type="evidence" value="ECO:0000318"/>
    <property type="project" value="GO_Central"/>
</dbReference>
<name>A0A2K1IN50_PHYPA</name>
<dbReference type="KEGG" id="ppp:112275022"/>
<dbReference type="Pfam" id="PF13848">
    <property type="entry name" value="Thioredoxin_6"/>
    <property type="match status" value="1"/>
</dbReference>
<dbReference type="SMR" id="A0A2K1IN50"/>
<dbReference type="PRINTS" id="PR00421">
    <property type="entry name" value="THIOREDOXIN"/>
</dbReference>
<dbReference type="CDD" id="cd02961">
    <property type="entry name" value="PDI_a_family"/>
    <property type="match status" value="1"/>
</dbReference>
<comment type="similarity">
    <text evidence="3 12">Belongs to the protein disulfide isomerase family.</text>
</comment>
<feature type="region of interest" description="Disordered" evidence="14">
    <location>
        <begin position="44"/>
        <end position="64"/>
    </location>
</feature>
<evidence type="ECO:0000256" key="1">
    <source>
        <dbReference type="ARBA" id="ARBA00001182"/>
    </source>
</evidence>
<feature type="domain" description="Thioredoxin" evidence="15">
    <location>
        <begin position="383"/>
        <end position="530"/>
    </location>
</feature>
<feature type="region of interest" description="Disordered" evidence="14">
    <location>
        <begin position="516"/>
        <end position="572"/>
    </location>
</feature>
<feature type="chain" id="PRO_5043074824" description="Protein disulfide-isomerase" evidence="13">
    <location>
        <begin position="24"/>
        <end position="572"/>
    </location>
</feature>
<keyword evidence="4 13" id="KW-0732">Signal</keyword>
<proteinExistence type="inferred from homology"/>
<evidence type="ECO:0000256" key="8">
    <source>
        <dbReference type="ARBA" id="ARBA00023180"/>
    </source>
</evidence>
<dbReference type="FunFam" id="3.40.30.10:FF:000109">
    <property type="entry name" value="Protein disulfide-isomerase"/>
    <property type="match status" value="1"/>
</dbReference>
<dbReference type="Pfam" id="PF00085">
    <property type="entry name" value="Thioredoxin"/>
    <property type="match status" value="2"/>
</dbReference>
<dbReference type="EC" id="5.3.4.1" evidence="13"/>
<evidence type="ECO:0000313" key="18">
    <source>
        <dbReference type="Proteomes" id="UP000006727"/>
    </source>
</evidence>
<dbReference type="GO" id="GO:0034976">
    <property type="term" value="P:response to endoplasmic reticulum stress"/>
    <property type="evidence" value="ECO:0000318"/>
    <property type="project" value="GO_Central"/>
</dbReference>
<dbReference type="CDD" id="cd02995">
    <property type="entry name" value="PDI_a_PDI_a'_C"/>
    <property type="match status" value="1"/>
</dbReference>
<accession>A0A2K1IN50</accession>
<dbReference type="InterPro" id="IPR005792">
    <property type="entry name" value="Prot_disulphide_isomerase"/>
</dbReference>
<comment type="catalytic activity">
    <reaction evidence="1 13">
        <text>Catalyzes the rearrangement of -S-S- bonds in proteins.</text>
        <dbReference type="EC" id="5.3.4.1"/>
    </reaction>
</comment>
<dbReference type="Gene3D" id="3.40.30.10">
    <property type="entry name" value="Glutaredoxin"/>
    <property type="match status" value="4"/>
</dbReference>
<sequence>MARMSRIVLLALLGTLVLLGSMGHLVANASNADEEVGASELEGLVSGEEGGDGEDDDADADESVDEKDVVVLGAKDFADFVKSNKYVLAEFYAPWCGHCKSLAPEYAKAATALKDSGAKLAKVDATEHSDLAQEYGVEGYPTMFFFVDGEKRPYNGGRNSDDIVNWVKKRMGPAVNIVKSAADADDVLESQAPIVVAYLESVEGADADELIAAARLEDGVEFHMTADEQTAKKFGLDKKAPALVLLKKQNEKVATFGGDFERKAIGDFVSENKLPLVIVFTRDTAEIIFESDVTRQLLLFANPEEYQKIRADYEEAAKSFKKKITFVLVDLADEEVATPVLDFFALDSEKTRLLGFVAEETSGKYLHDGDFSVDSLKQFSEKFLAGELTPFRKSQSPPKENDGPVKIVVSSTFDEIVLDESKDVVLEVYAPWCGHCQALEPEYNKLGEVLKNISSIVIAKMDGTKNEHERLKIEGYPTILFFPAGDKSVEPTPLDTERTAAGIVKYLKDHVTHKFEAPDVPEPETEQEQEQEPDIDYSGEAEEGYPEVDEEAEQEVEEQVTPVEDVDLKDEL</sequence>
<gene>
    <name evidence="17" type="primary">LOC112275022</name>
    <name evidence="16" type="ORF">PHYPA_027025</name>
</gene>
<organism evidence="16">
    <name type="scientific">Physcomitrium patens</name>
    <name type="common">Spreading-leaved earth moss</name>
    <name type="synonym">Physcomitrella patens</name>
    <dbReference type="NCBI Taxonomy" id="3218"/>
    <lineage>
        <taxon>Eukaryota</taxon>
        <taxon>Viridiplantae</taxon>
        <taxon>Streptophyta</taxon>
        <taxon>Embryophyta</taxon>
        <taxon>Bryophyta</taxon>
        <taxon>Bryophytina</taxon>
        <taxon>Bryopsida</taxon>
        <taxon>Funariidae</taxon>
        <taxon>Funariales</taxon>
        <taxon>Funariaceae</taxon>
        <taxon>Physcomitrium</taxon>
    </lineage>
</organism>
<dbReference type="PROSITE" id="PS00194">
    <property type="entry name" value="THIOREDOXIN_1"/>
    <property type="match status" value="2"/>
</dbReference>
<dbReference type="FunFam" id="3.40.30.10:FF:000042">
    <property type="entry name" value="protein disulfide-isomerase A2"/>
    <property type="match status" value="1"/>
</dbReference>
<dbReference type="PANTHER" id="PTHR18929">
    <property type="entry name" value="PROTEIN DISULFIDE ISOMERASE"/>
    <property type="match status" value="1"/>
</dbReference>
<dbReference type="EnsemblPlants" id="Pp3c22_11700V3.2">
    <property type="protein sequence ID" value="Pp3c22_11700V3.2"/>
    <property type="gene ID" value="Pp3c22_11700"/>
</dbReference>
<dbReference type="PaxDb" id="3218-PP1S422_7V6.2"/>
<evidence type="ECO:0000256" key="14">
    <source>
        <dbReference type="SAM" id="MobiDB-lite"/>
    </source>
</evidence>
<dbReference type="GO" id="GO:0005788">
    <property type="term" value="C:endoplasmic reticulum lumen"/>
    <property type="evidence" value="ECO:0007669"/>
    <property type="project" value="UniProtKB-SubCell"/>
</dbReference>
<dbReference type="EMBL" id="ABEU02000022">
    <property type="protein sequence ID" value="PNR30709.1"/>
    <property type="molecule type" value="Genomic_DNA"/>
</dbReference>
<dbReference type="FunCoup" id="A0A2K1IN50">
    <property type="interactions" value="4031"/>
</dbReference>
<dbReference type="GO" id="GO:0006457">
    <property type="term" value="P:protein folding"/>
    <property type="evidence" value="ECO:0000318"/>
    <property type="project" value="GO_Central"/>
</dbReference>
<keyword evidence="8" id="KW-0325">Glycoprotein</keyword>
<keyword evidence="6" id="KW-0256">Endoplasmic reticulum</keyword>
<keyword evidence="7 11" id="KW-1015">Disulfide bond</keyword>
<dbReference type="CDD" id="cd02981">
    <property type="entry name" value="PDI_b_family"/>
    <property type="match status" value="1"/>
</dbReference>
<dbReference type="FunFam" id="3.40.30.10:FF:000134">
    <property type="entry name" value="Protein disulfide-isomerase"/>
    <property type="match status" value="1"/>
</dbReference>
<feature type="disulfide bond" description="Redox-active" evidence="11">
    <location>
        <begin position="96"/>
        <end position="99"/>
    </location>
</feature>
<dbReference type="GO" id="GO:0005783">
    <property type="term" value="C:endoplasmic reticulum"/>
    <property type="evidence" value="ECO:0000318"/>
    <property type="project" value="GO_Central"/>
</dbReference>
<dbReference type="SUPFAM" id="SSF52833">
    <property type="entry name" value="Thioredoxin-like"/>
    <property type="match status" value="4"/>
</dbReference>
<keyword evidence="18" id="KW-1185">Reference proteome</keyword>
<evidence type="ECO:0000256" key="2">
    <source>
        <dbReference type="ARBA" id="ARBA00004319"/>
    </source>
</evidence>
<dbReference type="OrthoDB" id="427280at2759"/>
<evidence type="ECO:0000259" key="15">
    <source>
        <dbReference type="PROSITE" id="PS51352"/>
    </source>
</evidence>
<reference evidence="17" key="3">
    <citation type="submission" date="2020-12" db="UniProtKB">
        <authorList>
            <consortium name="EnsemblPlants"/>
        </authorList>
    </citation>
    <scope>IDENTIFICATION</scope>
</reference>
<evidence type="ECO:0000256" key="4">
    <source>
        <dbReference type="ARBA" id="ARBA00022729"/>
    </source>
</evidence>
<dbReference type="InterPro" id="IPR036249">
    <property type="entry name" value="Thioredoxin-like_sf"/>
</dbReference>
<comment type="subcellular location">
    <subcellularLocation>
        <location evidence="2">Endoplasmic reticulum lumen</location>
    </subcellularLocation>
</comment>
<dbReference type="InterPro" id="IPR005788">
    <property type="entry name" value="PDI_thioredoxin-like_dom"/>
</dbReference>
<feature type="compositionally biased region" description="Acidic residues" evidence="14">
    <location>
        <begin position="519"/>
        <end position="572"/>
    </location>
</feature>
<feature type="disulfide bond" description="Redox-active" evidence="11">
    <location>
        <begin position="433"/>
        <end position="436"/>
    </location>
</feature>
<feature type="signal peptide" evidence="13">
    <location>
        <begin position="1"/>
        <end position="23"/>
    </location>
</feature>
<evidence type="ECO:0000313" key="16">
    <source>
        <dbReference type="EMBL" id="PNR30709.1"/>
    </source>
</evidence>
<dbReference type="CDD" id="cd02982">
    <property type="entry name" value="PDI_b'_family"/>
    <property type="match status" value="1"/>
</dbReference>
<reference evidence="16 18" key="1">
    <citation type="journal article" date="2008" name="Science">
        <title>The Physcomitrella genome reveals evolutionary insights into the conquest of land by plants.</title>
        <authorList>
            <person name="Rensing S."/>
            <person name="Lang D."/>
            <person name="Zimmer A."/>
            <person name="Terry A."/>
            <person name="Salamov A."/>
            <person name="Shapiro H."/>
            <person name="Nishiyama T."/>
            <person name="Perroud P.-F."/>
            <person name="Lindquist E."/>
            <person name="Kamisugi Y."/>
            <person name="Tanahashi T."/>
            <person name="Sakakibara K."/>
            <person name="Fujita T."/>
            <person name="Oishi K."/>
            <person name="Shin-I T."/>
            <person name="Kuroki Y."/>
            <person name="Toyoda A."/>
            <person name="Suzuki Y."/>
            <person name="Hashimoto A."/>
            <person name="Yamaguchi K."/>
            <person name="Sugano A."/>
            <person name="Kohara Y."/>
            <person name="Fujiyama A."/>
            <person name="Anterola A."/>
            <person name="Aoki S."/>
            <person name="Ashton N."/>
            <person name="Barbazuk W.B."/>
            <person name="Barker E."/>
            <person name="Bennetzen J."/>
            <person name="Bezanilla M."/>
            <person name="Blankenship R."/>
            <person name="Cho S.H."/>
            <person name="Dutcher S."/>
            <person name="Estelle M."/>
            <person name="Fawcett J.A."/>
            <person name="Gundlach H."/>
            <person name="Hanada K."/>
            <person name="Heyl A."/>
            <person name="Hicks K.A."/>
            <person name="Hugh J."/>
            <person name="Lohr M."/>
            <person name="Mayer K."/>
            <person name="Melkozernov A."/>
            <person name="Murata T."/>
            <person name="Nelson D."/>
            <person name="Pils B."/>
            <person name="Prigge M."/>
            <person name="Reiss B."/>
            <person name="Renner T."/>
            <person name="Rombauts S."/>
            <person name="Rushton P."/>
            <person name="Sanderfoot A."/>
            <person name="Schween G."/>
            <person name="Shiu S.-H."/>
            <person name="Stueber K."/>
            <person name="Theodoulou F.L."/>
            <person name="Tu H."/>
            <person name="Van de Peer Y."/>
            <person name="Verrier P.J."/>
            <person name="Waters E."/>
            <person name="Wood A."/>
            <person name="Yang L."/>
            <person name="Cove D."/>
            <person name="Cuming A."/>
            <person name="Hasebe M."/>
            <person name="Lucas S."/>
            <person name="Mishler D.B."/>
            <person name="Reski R."/>
            <person name="Grigoriev I."/>
            <person name="Quatrano R.S."/>
            <person name="Boore J.L."/>
        </authorList>
    </citation>
    <scope>NUCLEOTIDE SEQUENCE [LARGE SCALE GENOMIC DNA]</scope>
    <source>
        <strain evidence="17 18">cv. Gransden 2004</strain>
    </source>
</reference>
<dbReference type="STRING" id="3218.A0A2K1IN50"/>
<evidence type="ECO:0000256" key="11">
    <source>
        <dbReference type="PIRSR" id="PIRSR605792-51"/>
    </source>
</evidence>
<dbReference type="Gramene" id="Pp3c22_11700V3.1">
    <property type="protein sequence ID" value="Pp3c22_11700V3.1"/>
    <property type="gene ID" value="Pp3c22_11700"/>
</dbReference>
<evidence type="ECO:0000256" key="13">
    <source>
        <dbReference type="RuleBase" id="RU361130"/>
    </source>
</evidence>
<dbReference type="RefSeq" id="XP_024360713.1">
    <property type="nucleotide sequence ID" value="XM_024504945.2"/>
</dbReference>
<evidence type="ECO:0000256" key="9">
    <source>
        <dbReference type="ARBA" id="ARBA00023235"/>
    </source>
</evidence>
<keyword evidence="9 13" id="KW-0413">Isomerase</keyword>
<dbReference type="AlphaFoldDB" id="A0A2K1IN50"/>
<dbReference type="OMA" id="FRSKHEP"/>
<evidence type="ECO:0000256" key="12">
    <source>
        <dbReference type="RuleBase" id="RU004208"/>
    </source>
</evidence>
<dbReference type="NCBIfam" id="TIGR01130">
    <property type="entry name" value="ER_PDI_fam"/>
    <property type="match status" value="1"/>
</dbReference>
<evidence type="ECO:0000256" key="5">
    <source>
        <dbReference type="ARBA" id="ARBA00022737"/>
    </source>
</evidence>
<evidence type="ECO:0000256" key="3">
    <source>
        <dbReference type="ARBA" id="ARBA00006347"/>
    </source>
</evidence>
<reference evidence="16 18" key="2">
    <citation type="journal article" date="2018" name="Plant J.">
        <title>The Physcomitrella patens chromosome-scale assembly reveals moss genome structure and evolution.</title>
        <authorList>
            <person name="Lang D."/>
            <person name="Ullrich K.K."/>
            <person name="Murat F."/>
            <person name="Fuchs J."/>
            <person name="Jenkins J."/>
            <person name="Haas F.B."/>
            <person name="Piednoel M."/>
            <person name="Gundlach H."/>
            <person name="Van Bel M."/>
            <person name="Meyberg R."/>
            <person name="Vives C."/>
            <person name="Morata J."/>
            <person name="Symeonidi A."/>
            <person name="Hiss M."/>
            <person name="Muchero W."/>
            <person name="Kamisugi Y."/>
            <person name="Saleh O."/>
            <person name="Blanc G."/>
            <person name="Decker E.L."/>
            <person name="van Gessel N."/>
            <person name="Grimwood J."/>
            <person name="Hayes R.D."/>
            <person name="Graham S.W."/>
            <person name="Gunter L.E."/>
            <person name="McDaniel S.F."/>
            <person name="Hoernstein S.N.W."/>
            <person name="Larsson A."/>
            <person name="Li F.W."/>
            <person name="Perroud P.F."/>
            <person name="Phillips J."/>
            <person name="Ranjan P."/>
            <person name="Rokshar D.S."/>
            <person name="Rothfels C.J."/>
            <person name="Schneider L."/>
            <person name="Shu S."/>
            <person name="Stevenson D.W."/>
            <person name="Thummler F."/>
            <person name="Tillich M."/>
            <person name="Villarreal Aguilar J.C."/>
            <person name="Widiez T."/>
            <person name="Wong G.K."/>
            <person name="Wymore A."/>
            <person name="Zhang Y."/>
            <person name="Zimmer A.D."/>
            <person name="Quatrano R.S."/>
            <person name="Mayer K.F.X."/>
            <person name="Goodstein D."/>
            <person name="Casacuberta J.M."/>
            <person name="Vandepoele K."/>
            <person name="Reski R."/>
            <person name="Cuming A.C."/>
            <person name="Tuskan G.A."/>
            <person name="Maumus F."/>
            <person name="Salse J."/>
            <person name="Schmutz J."/>
            <person name="Rensing S.A."/>
        </authorList>
    </citation>
    <scope>NUCLEOTIDE SEQUENCE [LARGE SCALE GENOMIC DNA]</scope>
    <source>
        <strain evidence="17 18">cv. Gransden 2004</strain>
    </source>
</reference>
<dbReference type="Gramene" id="Pp3c22_11700V3.2">
    <property type="protein sequence ID" value="Pp3c22_11700V3.2"/>
    <property type="gene ID" value="Pp3c22_11700"/>
</dbReference>
<dbReference type="NCBIfam" id="TIGR01126">
    <property type="entry name" value="pdi_dom"/>
    <property type="match status" value="1"/>
</dbReference>
<evidence type="ECO:0000256" key="10">
    <source>
        <dbReference type="ARBA" id="ARBA00023284"/>
    </source>
</evidence>
<feature type="domain" description="Thioredoxin" evidence="15">
    <location>
        <begin position="44"/>
        <end position="172"/>
    </location>
</feature>
<evidence type="ECO:0000313" key="17">
    <source>
        <dbReference type="EnsemblPlants" id="Pp3c22_11700V3.1"/>
    </source>
</evidence>